<gene>
    <name evidence="2" type="ORF">HK415_07950</name>
</gene>
<protein>
    <submittedName>
        <fullName evidence="2">HupE/UreJ family protein</fullName>
    </submittedName>
</protein>
<dbReference type="AlphaFoldDB" id="A0A849K3R0"/>
<dbReference type="EMBL" id="JABFCS010000001">
    <property type="protein sequence ID" value="NNU43102.1"/>
    <property type="molecule type" value="Genomic_DNA"/>
</dbReference>
<reference evidence="2 3" key="2">
    <citation type="submission" date="2020-06" db="EMBL/GenBank/DDBJ databases">
        <title>Ramlibacter rhizophilus sp. nov., isolated from rhizosphere soil of national flower Mugunghwa from South Korea.</title>
        <authorList>
            <person name="Zheng-Fei Y."/>
            <person name="Huan T."/>
        </authorList>
    </citation>
    <scope>NUCLEOTIDE SEQUENCE [LARGE SCALE GENOMIC DNA]</scope>
    <source>
        <strain evidence="2 3">B156</strain>
    </source>
</reference>
<evidence type="ECO:0000313" key="2">
    <source>
        <dbReference type="EMBL" id="NNU43102.1"/>
    </source>
</evidence>
<feature type="transmembrane region" description="Helical" evidence="1">
    <location>
        <begin position="288"/>
        <end position="305"/>
    </location>
</feature>
<dbReference type="RefSeq" id="WP_171557938.1">
    <property type="nucleotide sequence ID" value="NZ_JABFCS010000001.1"/>
</dbReference>
<dbReference type="PROSITE" id="PS00018">
    <property type="entry name" value="EF_HAND_1"/>
    <property type="match status" value="1"/>
</dbReference>
<dbReference type="InterPro" id="IPR018247">
    <property type="entry name" value="EF_Hand_1_Ca_BS"/>
</dbReference>
<feature type="transmembrane region" description="Helical" evidence="1">
    <location>
        <begin position="218"/>
        <end position="239"/>
    </location>
</feature>
<reference evidence="2 3" key="1">
    <citation type="submission" date="2020-05" db="EMBL/GenBank/DDBJ databases">
        <authorList>
            <person name="Khan S.A."/>
            <person name="Jeon C.O."/>
            <person name="Chun B.H."/>
        </authorList>
    </citation>
    <scope>NUCLEOTIDE SEQUENCE [LARGE SCALE GENOMIC DNA]</scope>
    <source>
        <strain evidence="2 3">B156</strain>
    </source>
</reference>
<dbReference type="Pfam" id="PF13795">
    <property type="entry name" value="HupE_UreJ_2"/>
    <property type="match status" value="1"/>
</dbReference>
<feature type="transmembrane region" description="Helical" evidence="1">
    <location>
        <begin position="343"/>
        <end position="369"/>
    </location>
</feature>
<keyword evidence="1" id="KW-0472">Membrane</keyword>
<feature type="transmembrane region" description="Helical" evidence="1">
    <location>
        <begin position="381"/>
        <end position="398"/>
    </location>
</feature>
<dbReference type="Proteomes" id="UP000552954">
    <property type="component" value="Unassembled WGS sequence"/>
</dbReference>
<keyword evidence="1" id="KW-0812">Transmembrane</keyword>
<sequence length="407" mass="44181">MILRLLSFLRRLAVSAKREPQHRAQRWGSPCGSPPAYVLLLALFLSLPAHAHKPSDSYLTLRADGEAITARWDIALRDLDYVLQLDRDGNGELTWGEVRQRSADIEQLAVSRLALSSQGQPCPLQPAGPLMLDRHSDGTYAVLTLQARCARLAGSLQADYSLFLDVDPTHRGLVQWTPPGATQPQALIFATDSARQQLRLSAPSAWETLRQYVLEGIWHIWIGFDHILFLVALLLPAVLVRGAHGWLPAGSLRAASIEVLKVVTAFTVAHSITLSLAVLGFVSLPSRLVESVIAASVVVAALNNLRGTVDKRRWVMAFVFGLVHGFGFASVLADLGLPQGALALALVGFNVGVELGQLAIVAAFLPVAFALRATNFYRVGVLRFGSLMVAALAGWWFIQRAFDLAPA</sequence>
<organism evidence="2 3">
    <name type="scientific">Ramlibacter montanisoli</name>
    <dbReference type="NCBI Taxonomy" id="2732512"/>
    <lineage>
        <taxon>Bacteria</taxon>
        <taxon>Pseudomonadati</taxon>
        <taxon>Pseudomonadota</taxon>
        <taxon>Betaproteobacteria</taxon>
        <taxon>Burkholderiales</taxon>
        <taxon>Comamonadaceae</taxon>
        <taxon>Ramlibacter</taxon>
    </lineage>
</organism>
<name>A0A849K3R0_9BURK</name>
<dbReference type="InterPro" id="IPR032809">
    <property type="entry name" value="Put_HupE_UreJ"/>
</dbReference>
<feature type="transmembrane region" description="Helical" evidence="1">
    <location>
        <begin position="259"/>
        <end position="282"/>
    </location>
</feature>
<feature type="transmembrane region" description="Helical" evidence="1">
    <location>
        <begin position="317"/>
        <end position="337"/>
    </location>
</feature>
<accession>A0A849K3R0</accession>
<keyword evidence="1" id="KW-1133">Transmembrane helix</keyword>
<keyword evidence="3" id="KW-1185">Reference proteome</keyword>
<comment type="caution">
    <text evidence="2">The sequence shown here is derived from an EMBL/GenBank/DDBJ whole genome shotgun (WGS) entry which is preliminary data.</text>
</comment>
<evidence type="ECO:0000313" key="3">
    <source>
        <dbReference type="Proteomes" id="UP000552954"/>
    </source>
</evidence>
<evidence type="ECO:0000256" key="1">
    <source>
        <dbReference type="SAM" id="Phobius"/>
    </source>
</evidence>
<proteinExistence type="predicted"/>